<dbReference type="KEGG" id="pfla:Pflav_006450"/>
<proteinExistence type="inferred from homology"/>
<dbReference type="GO" id="GO:0016151">
    <property type="term" value="F:nickel cation binding"/>
    <property type="evidence" value="ECO:0007669"/>
    <property type="project" value="UniProtKB-UniRule"/>
</dbReference>
<comment type="similarity">
    <text evidence="2">Belongs to the UreD family.</text>
</comment>
<comment type="subcellular location">
    <subcellularLocation>
        <location evidence="2">Cytoplasm</location>
    </subcellularLocation>
</comment>
<dbReference type="RefSeq" id="WP_173033577.1">
    <property type="nucleotide sequence ID" value="NZ_AP022870.1"/>
</dbReference>
<keyword evidence="2" id="KW-0996">Nickel insertion</keyword>
<comment type="subunit">
    <text evidence="2">UreD, UreF and UreG form a complex that acts as a GTP-hydrolysis-dependent molecular chaperone, activating the urease apoprotein by helping to assemble the nickel containing metallocenter of UreC. The UreE protein probably delivers the nickel.</text>
</comment>
<dbReference type="GO" id="GO:0005737">
    <property type="term" value="C:cytoplasm"/>
    <property type="evidence" value="ECO:0007669"/>
    <property type="project" value="UniProtKB-SubCell"/>
</dbReference>
<comment type="function">
    <text evidence="2">Required for maturation of urease via the functional incorporation of the urease nickel metallocenter.</text>
</comment>
<dbReference type="HAMAP" id="MF_01384">
    <property type="entry name" value="UreD"/>
    <property type="match status" value="1"/>
</dbReference>
<dbReference type="InterPro" id="IPR002669">
    <property type="entry name" value="UreD"/>
</dbReference>
<keyword evidence="2" id="KW-0963">Cytoplasm</keyword>
<feature type="region of interest" description="Disordered" evidence="3">
    <location>
        <begin position="82"/>
        <end position="101"/>
    </location>
</feature>
<evidence type="ECO:0000256" key="2">
    <source>
        <dbReference type="HAMAP-Rule" id="MF_01384"/>
    </source>
</evidence>
<dbReference type="Proteomes" id="UP000502508">
    <property type="component" value="Chromosome"/>
</dbReference>
<evidence type="ECO:0000256" key="1">
    <source>
        <dbReference type="ARBA" id="ARBA00023186"/>
    </source>
</evidence>
<evidence type="ECO:0000256" key="3">
    <source>
        <dbReference type="SAM" id="MobiDB-lite"/>
    </source>
</evidence>
<gene>
    <name evidence="2 4" type="primary">ureD</name>
    <name evidence="4" type="ORF">Pflav_006450</name>
</gene>
<reference evidence="4 5" key="2">
    <citation type="submission" date="2020-03" db="EMBL/GenBank/DDBJ databases">
        <authorList>
            <person name="Ichikawa N."/>
            <person name="Kimura A."/>
            <person name="Kitahashi Y."/>
            <person name="Uohara A."/>
        </authorList>
    </citation>
    <scope>NUCLEOTIDE SEQUENCE [LARGE SCALE GENOMIC DNA]</scope>
    <source>
        <strain evidence="4 5">NBRC 107702</strain>
    </source>
</reference>
<protein>
    <recommendedName>
        <fullName evidence="2">Urease accessory protein UreD</fullName>
    </recommendedName>
</protein>
<dbReference type="Pfam" id="PF01774">
    <property type="entry name" value="UreD"/>
    <property type="match status" value="1"/>
</dbReference>
<sequence length="256" mass="26245">MKATARITAVAEAGRTRLVTLRSETPLLVRKTGPSRADGEVEVHLVGGAAGPLGGDRLRIEVAVGPGARLCVRTVAASLALPGPRRAERASRQSPGDAQSTLDIHATVAAGGSLRWLPEPLIAAKGCDHVSRSLVDLESDASLTWREEVVCGRHGEDPGDASLESTVRLAGRTIMRQDVSVGPRAAGWAGPAVLGGGRATGTLLVVDPLWTEKPPEAAVLGPGAARMPLAGGPAAIAQAVGGDLREVRAALDRAFA</sequence>
<keyword evidence="1 2" id="KW-0143">Chaperone</keyword>
<accession>A0A6F8XK95</accession>
<evidence type="ECO:0000313" key="4">
    <source>
        <dbReference type="EMBL" id="BCB74235.1"/>
    </source>
</evidence>
<feature type="compositionally biased region" description="Polar residues" evidence="3">
    <location>
        <begin position="92"/>
        <end position="101"/>
    </location>
</feature>
<keyword evidence="5" id="KW-1185">Reference proteome</keyword>
<organism evidence="4 5">
    <name type="scientific">Phytohabitans flavus</name>
    <dbReference type="NCBI Taxonomy" id="1076124"/>
    <lineage>
        <taxon>Bacteria</taxon>
        <taxon>Bacillati</taxon>
        <taxon>Actinomycetota</taxon>
        <taxon>Actinomycetes</taxon>
        <taxon>Micromonosporales</taxon>
        <taxon>Micromonosporaceae</taxon>
    </lineage>
</organism>
<reference evidence="4 5" key="1">
    <citation type="submission" date="2020-03" db="EMBL/GenBank/DDBJ databases">
        <title>Whole genome shotgun sequence of Phytohabitans flavus NBRC 107702.</title>
        <authorList>
            <person name="Komaki H."/>
            <person name="Tamura T."/>
        </authorList>
    </citation>
    <scope>NUCLEOTIDE SEQUENCE [LARGE SCALE GENOMIC DNA]</scope>
    <source>
        <strain evidence="4 5">NBRC 107702</strain>
    </source>
</reference>
<dbReference type="EMBL" id="AP022870">
    <property type="protein sequence ID" value="BCB74235.1"/>
    <property type="molecule type" value="Genomic_DNA"/>
</dbReference>
<name>A0A6F8XK95_9ACTN</name>
<evidence type="ECO:0000313" key="5">
    <source>
        <dbReference type="Proteomes" id="UP000502508"/>
    </source>
</evidence>
<dbReference type="AlphaFoldDB" id="A0A6F8XK95"/>